<comment type="catalytic activity">
    <reaction evidence="14 16">
        <text>N2 + 8 reduced [2Fe-2S]-[ferredoxin] + 16 ATP + 16 H2O = H2 + 8 oxidized [2Fe-2S]-[ferredoxin] + 2 NH4(+) + 16 ADP + 16 phosphate + 6 H(+)</text>
        <dbReference type="Rhea" id="RHEA:21448"/>
        <dbReference type="Rhea" id="RHEA-COMP:10000"/>
        <dbReference type="Rhea" id="RHEA-COMP:10001"/>
        <dbReference type="ChEBI" id="CHEBI:15377"/>
        <dbReference type="ChEBI" id="CHEBI:15378"/>
        <dbReference type="ChEBI" id="CHEBI:17997"/>
        <dbReference type="ChEBI" id="CHEBI:18276"/>
        <dbReference type="ChEBI" id="CHEBI:28938"/>
        <dbReference type="ChEBI" id="CHEBI:30616"/>
        <dbReference type="ChEBI" id="CHEBI:33737"/>
        <dbReference type="ChEBI" id="CHEBI:33738"/>
        <dbReference type="ChEBI" id="CHEBI:43474"/>
        <dbReference type="ChEBI" id="CHEBI:456216"/>
        <dbReference type="EC" id="1.18.6.1"/>
    </reaction>
</comment>
<comment type="cofactor">
    <cofactor evidence="1">
        <name>[8Fe-7S] cluster</name>
        <dbReference type="ChEBI" id="CHEBI:21143"/>
    </cofactor>
</comment>
<dbReference type="PANTHER" id="PTHR43457:SF1">
    <property type="entry name" value="NITROGENASE MOLYBDENUM-IRON PROTEIN ALPHA CHAIN"/>
    <property type="match status" value="1"/>
</dbReference>
<keyword evidence="8" id="KW-0547">Nucleotide-binding</keyword>
<evidence type="ECO:0000256" key="15">
    <source>
        <dbReference type="RuleBase" id="RU004021"/>
    </source>
</evidence>
<dbReference type="NCBIfam" id="TIGR01862">
    <property type="entry name" value="N2-ase-Ialpha"/>
    <property type="match status" value="1"/>
</dbReference>
<dbReference type="InterPro" id="IPR000510">
    <property type="entry name" value="Nase/OxRdtase_comp1"/>
</dbReference>
<sequence>MTAVIEEKRRDIDFDIEDVVENIIRVYPTKVAKKRRKHIVVRDPSEPQEIEANVRTVPGIITQRGCCFAGCKGVVIGPIVDMIHIVHGPIGCSYYSWMTRRNQGVPREDGHYYLEYCFSTDMQEDNIIFGGEKKLRAAIREAYEIFKPKAISIHATCPVGLIGDDIHTVAKEMSKELGIDIVAFSCEGYRGVSQSAGHHIANNGLFEHIVGKDDIELDGYTVNCLGEYNIGGDAWEIERILDRCGIKVASTFSGNGSYTEYRRAHMANVNLVQCHRSINYMAEMMETKFGIPWIKVNFIGVKATSKSLRKLAAFFEDDALTEQIEKVIEEEERAAEEAIAPYRERLEGKTAFLFVGGSRAHHYQDLFRDLGMKTIVAGYEFAHRDDYEGRDVLPYIKVDADSRNIPELDVEPDPERFKPRKDPEKLKKLKEMGIVDTYEGMMKDMGSGTLVVDDISHFELEYLMKELKPDIVCSGIKDKYVIQKMGVPSKQLHNYDYSGPFAGYKGAVNFAKEIDMLINNPSWSFAKAPWEASPLIKGALIIE</sequence>
<dbReference type="InterPro" id="IPR010143">
    <property type="entry name" value="Nase_comp1_asu"/>
</dbReference>
<evidence type="ECO:0000256" key="8">
    <source>
        <dbReference type="ARBA" id="ARBA00022741"/>
    </source>
</evidence>
<keyword evidence="6" id="KW-0500">Molybdenum</keyword>
<evidence type="ECO:0000256" key="1">
    <source>
        <dbReference type="ARBA" id="ARBA00001919"/>
    </source>
</evidence>
<keyword evidence="13 15" id="KW-0535">Nitrogen fixation</keyword>
<evidence type="ECO:0000256" key="14">
    <source>
        <dbReference type="ARBA" id="ARBA00047967"/>
    </source>
</evidence>
<organism evidence="18 19">
    <name type="scientific">Dissulfuribacter thermophilus</name>
    <dbReference type="NCBI Taxonomy" id="1156395"/>
    <lineage>
        <taxon>Bacteria</taxon>
        <taxon>Pseudomonadati</taxon>
        <taxon>Thermodesulfobacteriota</taxon>
        <taxon>Dissulfuribacteria</taxon>
        <taxon>Dissulfuribacterales</taxon>
        <taxon>Dissulfuribacteraceae</taxon>
        <taxon>Dissulfuribacter</taxon>
    </lineage>
</organism>
<dbReference type="InterPro" id="IPR000318">
    <property type="entry name" value="Nase_comp1_CS"/>
</dbReference>
<evidence type="ECO:0000256" key="11">
    <source>
        <dbReference type="ARBA" id="ARBA00023004"/>
    </source>
</evidence>
<dbReference type="EMBL" id="MAGO01000009">
    <property type="protein sequence ID" value="OCC14795.1"/>
    <property type="molecule type" value="Genomic_DNA"/>
</dbReference>
<evidence type="ECO:0000256" key="10">
    <source>
        <dbReference type="ARBA" id="ARBA00023002"/>
    </source>
</evidence>
<gene>
    <name evidence="18" type="ORF">DBT_1855</name>
</gene>
<dbReference type="Gene3D" id="3.40.50.12380">
    <property type="entry name" value="Nitrogenase MoFe cofactor biosynthesis protein NifE, C-terminal"/>
    <property type="match status" value="1"/>
</dbReference>
<dbReference type="GO" id="GO:0016612">
    <property type="term" value="C:molybdenum-iron nitrogenase complex"/>
    <property type="evidence" value="ECO:0007669"/>
    <property type="project" value="UniProtKB-UniRule"/>
</dbReference>
<dbReference type="PROSITE" id="PS00090">
    <property type="entry name" value="NITROGENASE_1_2"/>
    <property type="match status" value="1"/>
</dbReference>
<name>A0A1B9F4P8_9BACT</name>
<protein>
    <recommendedName>
        <fullName evidence="16">Nitrogenase protein alpha chain</fullName>
        <ecNumber evidence="16">1.18.6.1</ecNumber>
    </recommendedName>
</protein>
<evidence type="ECO:0000256" key="7">
    <source>
        <dbReference type="ARBA" id="ARBA00022723"/>
    </source>
</evidence>
<evidence type="ECO:0000256" key="6">
    <source>
        <dbReference type="ARBA" id="ARBA00022505"/>
    </source>
</evidence>
<dbReference type="STRING" id="1156395.DBT_1855"/>
<accession>A0A1B9F4P8</accession>
<dbReference type="GO" id="GO:0016163">
    <property type="term" value="F:nitrogenase activity"/>
    <property type="evidence" value="ECO:0007669"/>
    <property type="project" value="UniProtKB-UniRule"/>
</dbReference>
<dbReference type="PANTHER" id="PTHR43457">
    <property type="entry name" value="NITROGENASE MOLYBDENUM-IRON PROTEIN ALPHA CHAIN"/>
    <property type="match status" value="1"/>
</dbReference>
<evidence type="ECO:0000256" key="3">
    <source>
        <dbReference type="ARBA" id="ARBA00002621"/>
    </source>
</evidence>
<evidence type="ECO:0000256" key="12">
    <source>
        <dbReference type="ARBA" id="ARBA00023014"/>
    </source>
</evidence>
<keyword evidence="12" id="KW-0411">Iron-sulfur</keyword>
<feature type="domain" description="Nitrogenase/oxidoreductase component 1" evidence="17">
    <location>
        <begin position="66"/>
        <end position="518"/>
    </location>
</feature>
<comment type="cofactor">
    <cofactor evidence="2">
        <name>[7Fe-Mo-9S-C-homocitryl] cluster</name>
        <dbReference type="ChEBI" id="CHEBI:30409"/>
    </cofactor>
</comment>
<evidence type="ECO:0000256" key="2">
    <source>
        <dbReference type="ARBA" id="ARBA00001969"/>
    </source>
</evidence>
<comment type="similarity">
    <text evidence="4 15">Belongs to the NifD/NifK/NifE/NifN family.</text>
</comment>
<dbReference type="Gene3D" id="3.40.50.1980">
    <property type="entry name" value="Nitrogenase molybdenum iron protein domain"/>
    <property type="match status" value="2"/>
</dbReference>
<keyword evidence="7 16" id="KW-0479">Metal-binding</keyword>
<evidence type="ECO:0000256" key="9">
    <source>
        <dbReference type="ARBA" id="ARBA00022840"/>
    </source>
</evidence>
<keyword evidence="19" id="KW-1185">Reference proteome</keyword>
<dbReference type="EC" id="1.18.6.1" evidence="16"/>
<keyword evidence="9" id="KW-0067">ATP-binding</keyword>
<dbReference type="GO" id="GO:0046872">
    <property type="term" value="F:metal ion binding"/>
    <property type="evidence" value="ECO:0007669"/>
    <property type="project" value="UniProtKB-KW"/>
</dbReference>
<dbReference type="InterPro" id="IPR005972">
    <property type="entry name" value="Nase_Mo-Fe_asu"/>
</dbReference>
<proteinExistence type="inferred from homology"/>
<dbReference type="Pfam" id="PF00148">
    <property type="entry name" value="Oxidored_nitro"/>
    <property type="match status" value="1"/>
</dbReference>
<reference evidence="18 19" key="1">
    <citation type="submission" date="2016-06" db="EMBL/GenBank/DDBJ databases">
        <title>Respiratory ammonification of nitrate coupled to the oxidation of elemental sulfur in deep-sea autotrophic thermophilic bacteria.</title>
        <authorList>
            <person name="Slobodkina G.B."/>
            <person name="Mardanov A.V."/>
            <person name="Ravin N.V."/>
            <person name="Frolova A.A."/>
            <person name="Viryasiv M.B."/>
            <person name="Chernyh N.A."/>
            <person name="Bonch-Osmolovskaya E.A."/>
            <person name="Slobodkin A.I."/>
        </authorList>
    </citation>
    <scope>NUCLEOTIDE SEQUENCE [LARGE SCALE GENOMIC DNA]</scope>
    <source>
        <strain evidence="18 19">S69</strain>
    </source>
</reference>
<dbReference type="AlphaFoldDB" id="A0A1B9F4P8"/>
<evidence type="ECO:0000256" key="13">
    <source>
        <dbReference type="ARBA" id="ARBA00023231"/>
    </source>
</evidence>
<evidence type="ECO:0000313" key="19">
    <source>
        <dbReference type="Proteomes" id="UP000093080"/>
    </source>
</evidence>
<dbReference type="PATRIC" id="fig|1156395.6.peg.1870"/>
<comment type="function">
    <text evidence="3">This molybdenum-iron protein is part of the nitrogenase complex that catalyzes the key enzymatic reactions in nitrogen fixation.</text>
</comment>
<dbReference type="PROSITE" id="PS00699">
    <property type="entry name" value="NITROGENASE_1_1"/>
    <property type="match status" value="1"/>
</dbReference>
<keyword evidence="11 16" id="KW-0408">Iron</keyword>
<dbReference type="OrthoDB" id="9762718at2"/>
<evidence type="ECO:0000256" key="5">
    <source>
        <dbReference type="ARBA" id="ARBA00011462"/>
    </source>
</evidence>
<dbReference type="SUPFAM" id="SSF53807">
    <property type="entry name" value="Helical backbone' metal receptor"/>
    <property type="match status" value="1"/>
</dbReference>
<dbReference type="Proteomes" id="UP000093080">
    <property type="component" value="Unassembled WGS sequence"/>
</dbReference>
<keyword evidence="10 16" id="KW-0560">Oxidoreductase</keyword>
<comment type="caution">
    <text evidence="18">The sequence shown here is derived from an EMBL/GenBank/DDBJ whole genome shotgun (WGS) entry which is preliminary data.</text>
</comment>
<evidence type="ECO:0000256" key="16">
    <source>
        <dbReference type="RuleBase" id="RU004022"/>
    </source>
</evidence>
<dbReference type="RefSeq" id="WP_067619329.1">
    <property type="nucleotide sequence ID" value="NZ_MAGO01000009.1"/>
</dbReference>
<comment type="subunit">
    <text evidence="5">Tetramer of two alpha and two beta chains. Forms complex with the iron protein (nitrogenase component 2).</text>
</comment>
<evidence type="ECO:0000259" key="17">
    <source>
        <dbReference type="Pfam" id="PF00148"/>
    </source>
</evidence>
<dbReference type="GO" id="GO:0005524">
    <property type="term" value="F:ATP binding"/>
    <property type="evidence" value="ECO:0007669"/>
    <property type="project" value="UniProtKB-KW"/>
</dbReference>
<evidence type="ECO:0000313" key="18">
    <source>
        <dbReference type="EMBL" id="OCC14795.1"/>
    </source>
</evidence>
<dbReference type="GO" id="GO:0051536">
    <property type="term" value="F:iron-sulfur cluster binding"/>
    <property type="evidence" value="ECO:0007669"/>
    <property type="project" value="UniProtKB-KW"/>
</dbReference>
<dbReference type="NCBIfam" id="TIGR01282">
    <property type="entry name" value="nifD"/>
    <property type="match status" value="1"/>
</dbReference>
<evidence type="ECO:0000256" key="4">
    <source>
        <dbReference type="ARBA" id="ARBA00011002"/>
    </source>
</evidence>